<evidence type="ECO:0000313" key="2">
    <source>
        <dbReference type="EMBL" id="SUB60181.1"/>
    </source>
</evidence>
<evidence type="ECO:0000313" key="3">
    <source>
        <dbReference type="Proteomes" id="UP000255101"/>
    </source>
</evidence>
<dbReference type="EMBL" id="UGTB01000004">
    <property type="protein sequence ID" value="SUB60174.1"/>
    <property type="molecule type" value="Genomic_DNA"/>
</dbReference>
<dbReference type="EMBL" id="UGTB01000004">
    <property type="protein sequence ID" value="SUB60181.1"/>
    <property type="molecule type" value="Genomic_DNA"/>
</dbReference>
<dbReference type="RefSeq" id="WP_019595619.1">
    <property type="nucleotide sequence ID" value="NZ_FOVA01000007.1"/>
</dbReference>
<name>A0A379CCZ0_9FIRM</name>
<proteinExistence type="predicted"/>
<dbReference type="Proteomes" id="UP000255101">
    <property type="component" value="Unassembled WGS sequence"/>
</dbReference>
<evidence type="ECO:0000313" key="1">
    <source>
        <dbReference type="EMBL" id="SUB60174.1"/>
    </source>
</evidence>
<sequence length="291" mass="33566">MEKQNRDKINPEYSSISKCGACKEDKIMAEYYWVNNTLYNSEGYFPICKSCLNKRYRELINMYDGDFMMALMHICLNFDFPFNLEFAKEVMSNKEPDLTFPNYIEGMMKKAGRRGAFSNRKETVMSIKEYSEKCSSAGIGIDDDINKFKVTKDMIKRWGTNYNKADIYILENQYNELINSFSGSSPIEKNLYMHYSLNELAIRKAREVGDQKTVNGITKIQQSIMNDARLKPTQDNSAQSDDVLVGMFIKGITENAPLITKDSKYSDVDEIEKLVQKEMISTMYKSLGVLK</sequence>
<gene>
    <name evidence="1" type="ORF">NCTC11460_00051</name>
    <name evidence="2" type="ORF">NCTC11460_00059</name>
</gene>
<protein>
    <submittedName>
        <fullName evidence="2">Uncharacterized protein</fullName>
    </submittedName>
</protein>
<reference evidence="2 3" key="1">
    <citation type="submission" date="2018-06" db="EMBL/GenBank/DDBJ databases">
        <authorList>
            <consortium name="Pathogen Informatics"/>
            <person name="Doyle S."/>
        </authorList>
    </citation>
    <scope>NUCLEOTIDE SEQUENCE [LARGE SCALE GENOMIC DNA]</scope>
    <source>
        <strain evidence="2 3">NCTC11460</strain>
    </source>
</reference>
<organism evidence="2 3">
    <name type="scientific">Peptostreptococcus anaerobius</name>
    <dbReference type="NCBI Taxonomy" id="1261"/>
    <lineage>
        <taxon>Bacteria</taxon>
        <taxon>Bacillati</taxon>
        <taxon>Bacillota</taxon>
        <taxon>Clostridia</taxon>
        <taxon>Peptostreptococcales</taxon>
        <taxon>Peptostreptococcaceae</taxon>
        <taxon>Peptostreptococcus</taxon>
    </lineage>
</organism>
<dbReference type="AlphaFoldDB" id="A0A379CCZ0"/>
<accession>A0A379CCZ0</accession>